<dbReference type="Proteomes" id="UP000001964">
    <property type="component" value="Chromosome"/>
</dbReference>
<feature type="region of interest" description="Disordered" evidence="1">
    <location>
        <begin position="138"/>
        <end position="198"/>
    </location>
</feature>
<reference evidence="3 4" key="1">
    <citation type="submission" date="2006-08" db="EMBL/GenBank/DDBJ databases">
        <title>Complete sequence of Maricaulis maris MCS10.</title>
        <authorList>
            <consortium name="US DOE Joint Genome Institute"/>
            <person name="Copeland A."/>
            <person name="Lucas S."/>
            <person name="Lapidus A."/>
            <person name="Barry K."/>
            <person name="Detter J.C."/>
            <person name="Glavina del Rio T."/>
            <person name="Hammon N."/>
            <person name="Israni S."/>
            <person name="Dalin E."/>
            <person name="Tice H."/>
            <person name="Pitluck S."/>
            <person name="Saunders E."/>
            <person name="Brettin T."/>
            <person name="Bruce D."/>
            <person name="Han C."/>
            <person name="Tapia R."/>
            <person name="Gilna P."/>
            <person name="Schmutz J."/>
            <person name="Larimer F."/>
            <person name="Land M."/>
            <person name="Hauser L."/>
            <person name="Kyrpides N."/>
            <person name="Mikhailova N."/>
            <person name="Viollier P."/>
            <person name="Stephens C."/>
            <person name="Richardson P."/>
        </authorList>
    </citation>
    <scope>NUCLEOTIDE SEQUENCE [LARGE SCALE GENOMIC DNA]</scope>
    <source>
        <strain evidence="3 4">MCS10</strain>
    </source>
</reference>
<evidence type="ECO:0000313" key="3">
    <source>
        <dbReference type="EMBL" id="ABI64844.1"/>
    </source>
</evidence>
<evidence type="ECO:0000256" key="1">
    <source>
        <dbReference type="SAM" id="MobiDB-lite"/>
    </source>
</evidence>
<organism evidence="3 4">
    <name type="scientific">Maricaulis maris (strain MCS10)</name>
    <name type="common">Caulobacter maris</name>
    <dbReference type="NCBI Taxonomy" id="394221"/>
    <lineage>
        <taxon>Bacteria</taxon>
        <taxon>Pseudomonadati</taxon>
        <taxon>Pseudomonadota</taxon>
        <taxon>Alphaproteobacteria</taxon>
        <taxon>Maricaulales</taxon>
        <taxon>Maricaulaceae</taxon>
        <taxon>Maricaulis</taxon>
    </lineage>
</organism>
<feature type="signal peptide" evidence="2">
    <location>
        <begin position="1"/>
        <end position="19"/>
    </location>
</feature>
<proteinExistence type="predicted"/>
<dbReference type="EMBL" id="CP000449">
    <property type="protein sequence ID" value="ABI64844.1"/>
    <property type="molecule type" value="Genomic_DNA"/>
</dbReference>
<feature type="compositionally biased region" description="Polar residues" evidence="1">
    <location>
        <begin position="185"/>
        <end position="196"/>
    </location>
</feature>
<evidence type="ECO:0000313" key="4">
    <source>
        <dbReference type="Proteomes" id="UP000001964"/>
    </source>
</evidence>
<keyword evidence="4" id="KW-1185">Reference proteome</keyword>
<dbReference type="AlphaFoldDB" id="Q0AS93"/>
<dbReference type="STRING" id="394221.Mmar10_0551"/>
<dbReference type="HOGENOM" id="CLU_854826_0_0_5"/>
<dbReference type="RefSeq" id="WP_011642491.1">
    <property type="nucleotide sequence ID" value="NC_008347.1"/>
</dbReference>
<dbReference type="SUPFAM" id="SSF48452">
    <property type="entry name" value="TPR-like"/>
    <property type="match status" value="1"/>
</dbReference>
<accession>Q0AS93</accession>
<dbReference type="Gene3D" id="1.25.40.10">
    <property type="entry name" value="Tetratricopeptide repeat domain"/>
    <property type="match status" value="1"/>
</dbReference>
<sequence length="302" mass="30831" precursor="true">MRAIILTLLSSLVLTAPSAAEITDLRARLDGDAGQIWIALDEQPAGVTGEVTESGLIVTLEGVTVRPRSISPASDDLVAGVSVEPTGRGGVVRLYASRGWQGARAELRQGGVLVSMTVTAIPQVHVPDSVYAASGAEQQAPVAAARPSPTDTQTAGGPATGPVIDHSASDAAAASPRPGPANLFAGNTSPDVTASGGSVAPPGVCVEQARAVAESPWDDELLHAQAACLGADGHLAAAAAIYEQMLAFEPESFRAAVALAEIRVEQGDSQAARDLFDQAASHAISDAEAARARSRLRALREQ</sequence>
<dbReference type="KEGG" id="mmr:Mmar10_0551"/>
<dbReference type="eggNOG" id="ENOG50349MD">
    <property type="taxonomic scope" value="Bacteria"/>
</dbReference>
<evidence type="ECO:0000256" key="2">
    <source>
        <dbReference type="SAM" id="SignalP"/>
    </source>
</evidence>
<keyword evidence="2" id="KW-0732">Signal</keyword>
<dbReference type="InterPro" id="IPR011990">
    <property type="entry name" value="TPR-like_helical_dom_sf"/>
</dbReference>
<feature type="chain" id="PRO_5004168673" evidence="2">
    <location>
        <begin position="20"/>
        <end position="302"/>
    </location>
</feature>
<gene>
    <name evidence="3" type="ordered locus">Mmar10_0551</name>
</gene>
<dbReference type="Pfam" id="PF14559">
    <property type="entry name" value="TPR_19"/>
    <property type="match status" value="1"/>
</dbReference>
<name>Q0AS93_MARMM</name>
<protein>
    <submittedName>
        <fullName evidence="3">Uncharacterized protein</fullName>
    </submittedName>
</protein>